<dbReference type="Proteomes" id="UP000035036">
    <property type="component" value="Chromosome"/>
</dbReference>
<gene>
    <name evidence="3" type="ORF">GSUB_05240</name>
</gene>
<keyword evidence="4" id="KW-1185">Reference proteome</keyword>
<evidence type="ECO:0000256" key="1">
    <source>
        <dbReference type="SAM" id="SignalP"/>
    </source>
</evidence>
<dbReference type="Pfam" id="PF12849">
    <property type="entry name" value="PBP_like_2"/>
    <property type="match status" value="1"/>
</dbReference>
<feature type="domain" description="PBP" evidence="2">
    <location>
        <begin position="18"/>
        <end position="246"/>
    </location>
</feature>
<dbReference type="KEGG" id="gsb:GSUB_05240"/>
<dbReference type="EMBL" id="CP010311">
    <property type="protein sequence ID" value="AJF06087.1"/>
    <property type="molecule type" value="Genomic_DNA"/>
</dbReference>
<organism evidence="3 4">
    <name type="scientific">Geoalkalibacter subterraneus</name>
    <dbReference type="NCBI Taxonomy" id="483547"/>
    <lineage>
        <taxon>Bacteria</taxon>
        <taxon>Pseudomonadati</taxon>
        <taxon>Thermodesulfobacteriota</taxon>
        <taxon>Desulfuromonadia</taxon>
        <taxon>Desulfuromonadales</taxon>
        <taxon>Geoalkalibacteraceae</taxon>
        <taxon>Geoalkalibacter</taxon>
    </lineage>
</organism>
<evidence type="ECO:0000313" key="3">
    <source>
        <dbReference type="EMBL" id="AJF06087.1"/>
    </source>
</evidence>
<accession>A0A0B5FD77</accession>
<dbReference type="SUPFAM" id="SSF53850">
    <property type="entry name" value="Periplasmic binding protein-like II"/>
    <property type="match status" value="1"/>
</dbReference>
<dbReference type="PANTHER" id="PTHR37945:SF1">
    <property type="entry name" value="EXTRACELLULAR TUNGSTATE BINDING PROTEIN"/>
    <property type="match status" value="1"/>
</dbReference>
<proteinExistence type="predicted"/>
<dbReference type="InterPro" id="IPR024370">
    <property type="entry name" value="PBP_domain"/>
</dbReference>
<dbReference type="HOGENOM" id="CLU_061511_0_0_7"/>
<dbReference type="PANTHER" id="PTHR37945">
    <property type="entry name" value="EXTRACELLULAR TUNGSTATE BINDING PROTEIN"/>
    <property type="match status" value="1"/>
</dbReference>
<dbReference type="RefSeq" id="WP_040199564.1">
    <property type="nucleotide sequence ID" value="NZ_CP010311.1"/>
</dbReference>
<name>A0A0B5FD77_9BACT</name>
<keyword evidence="1" id="KW-0732">Signal</keyword>
<protein>
    <submittedName>
        <fullName evidence="3">Tungsten ABC transporter substrate-binding protein</fullName>
    </submittedName>
</protein>
<dbReference type="Gene3D" id="3.40.190.10">
    <property type="entry name" value="Periplasmic binding protein-like II"/>
    <property type="match status" value="2"/>
</dbReference>
<reference evidence="3 4" key="1">
    <citation type="journal article" date="2015" name="Genome Announc.">
        <title>Genomes of Geoalkalibacter ferrihydriticus Z-0531T and Geoalkalibacter subterraneus Red1T, Two Haloalkaliphilic Metal-Reducing Deltaproteobacteria.</title>
        <authorList>
            <person name="Badalamenti J.P."/>
            <person name="Krajmalnik-Brown R."/>
            <person name="Torres C.I."/>
            <person name="Bond D.R."/>
        </authorList>
    </citation>
    <scope>NUCLEOTIDE SEQUENCE [LARGE SCALE GENOMIC DNA]</scope>
    <source>
        <strain evidence="3 4">Red1</strain>
    </source>
</reference>
<feature type="chain" id="PRO_5002102776" evidence="1">
    <location>
        <begin position="24"/>
        <end position="271"/>
    </location>
</feature>
<evidence type="ECO:0000259" key="2">
    <source>
        <dbReference type="Pfam" id="PF12849"/>
    </source>
</evidence>
<dbReference type="OrthoDB" id="186379at2"/>
<sequence length="271" mass="29509">MNIVRFLKVSLLLVLLTAHTAPAAERLRMSTTTSTENSGLLDQLLPPFEELHDCQVAVIAVGTGKALKIAESGDVDIVLVHARALEDAFVEAGYGVNRRDVMYNDFVILGPSDDPANAAQASSAAEALAIIAEAQSAFVSRGDESGTHQKEKQLWKQAGISPEGQWYIESGHGMGEVIVMATQKGGYTLADRGTYIAFQKEKTDLEIVFEGEEGLFNPYGVIAVNPQKHPHVKYDLAMKFVEFITGPVGQKIIDDFKIDGEQVFFPVNLSR</sequence>
<dbReference type="STRING" id="483547.GSUB_05240"/>
<dbReference type="AlphaFoldDB" id="A0A0B5FD77"/>
<dbReference type="InterPro" id="IPR052738">
    <property type="entry name" value="ABC-Tungstate_binding"/>
</dbReference>
<feature type="signal peptide" evidence="1">
    <location>
        <begin position="1"/>
        <end position="23"/>
    </location>
</feature>
<evidence type="ECO:0000313" key="4">
    <source>
        <dbReference type="Proteomes" id="UP000035036"/>
    </source>
</evidence>